<name>A0ABR3S5T2_9PLEO</name>
<feature type="domain" description="DUF7788" evidence="3">
    <location>
        <begin position="595"/>
        <end position="821"/>
    </location>
</feature>
<dbReference type="Pfam" id="PF25043">
    <property type="entry name" value="DUF7788"/>
    <property type="match status" value="1"/>
</dbReference>
<dbReference type="Proteomes" id="UP001521785">
    <property type="component" value="Unassembled WGS sequence"/>
</dbReference>
<dbReference type="InterPro" id="IPR056690">
    <property type="entry name" value="DUF7788"/>
</dbReference>
<evidence type="ECO:0000259" key="2">
    <source>
        <dbReference type="Pfam" id="PF11443"/>
    </source>
</evidence>
<evidence type="ECO:0000313" key="5">
    <source>
        <dbReference type="Proteomes" id="UP001521785"/>
    </source>
</evidence>
<organism evidence="4 5">
    <name type="scientific">Paraconiothyrium brasiliense</name>
    <dbReference type="NCBI Taxonomy" id="300254"/>
    <lineage>
        <taxon>Eukaryota</taxon>
        <taxon>Fungi</taxon>
        <taxon>Dikarya</taxon>
        <taxon>Ascomycota</taxon>
        <taxon>Pezizomycotina</taxon>
        <taxon>Dothideomycetes</taxon>
        <taxon>Pleosporomycetidae</taxon>
        <taxon>Pleosporales</taxon>
        <taxon>Massarineae</taxon>
        <taxon>Didymosphaeriaceae</taxon>
        <taxon>Paraconiothyrium</taxon>
    </lineage>
</organism>
<evidence type="ECO:0000259" key="3">
    <source>
        <dbReference type="Pfam" id="PF25043"/>
    </source>
</evidence>
<reference evidence="4 5" key="1">
    <citation type="submission" date="2024-02" db="EMBL/GenBank/DDBJ databases">
        <title>De novo assembly and annotation of 12 fungi associated with fruit tree decline syndrome in Ontario, Canada.</title>
        <authorList>
            <person name="Sulman M."/>
            <person name="Ellouze W."/>
            <person name="Ilyukhin E."/>
        </authorList>
    </citation>
    <scope>NUCLEOTIDE SEQUENCE [LARGE SCALE GENOMIC DNA]</scope>
    <source>
        <strain evidence="4 5">M42-189</strain>
    </source>
</reference>
<dbReference type="PANTHER" id="PTHR31373:SF27">
    <property type="entry name" value="TROVE DOMAIN-CONTAINING PROTEIN"/>
    <property type="match status" value="1"/>
</dbReference>
<evidence type="ECO:0000256" key="1">
    <source>
        <dbReference type="SAM" id="MobiDB-lite"/>
    </source>
</evidence>
<dbReference type="InterPro" id="IPR011205">
    <property type="entry name" value="UCP015417_vWA"/>
</dbReference>
<evidence type="ECO:0000313" key="4">
    <source>
        <dbReference type="EMBL" id="KAL1611853.1"/>
    </source>
</evidence>
<feature type="region of interest" description="Disordered" evidence="1">
    <location>
        <begin position="224"/>
        <end position="248"/>
    </location>
</feature>
<dbReference type="PIRSF" id="PIRSF015417">
    <property type="entry name" value="T31B5_30_vWA"/>
    <property type="match status" value="1"/>
</dbReference>
<accession>A0ABR3S5T2</accession>
<dbReference type="Pfam" id="PF11443">
    <property type="entry name" value="DUF2828"/>
    <property type="match status" value="1"/>
</dbReference>
<dbReference type="InterPro" id="IPR058580">
    <property type="entry name" value="DUF2828"/>
</dbReference>
<gene>
    <name evidence="4" type="ORF">SLS60_000074</name>
</gene>
<comment type="caution">
    <text evidence="4">The sequence shown here is derived from an EMBL/GenBank/DDBJ whole genome shotgun (WGS) entry which is preliminary data.</text>
</comment>
<sequence length="833" mass="92665">MTTDANQSEAALSGTSTTVSNVAAEMQTDGGPEHGYTPPAKPSILDSSFPVLLPYDDALFMDQGDFDALVKELVGRREASPLKRPAEVETGQEPAKKAAFIEGLEQHAAHARTAQDLKAENKTLTANGDVTYISSQNPLVDLFYDLGQNTPSVHLDSLLDAAWSDDPLVTLKIVFNARSIHLGKSNKIAAYKALGWLATNHPHTLLTNLVWLVRPVIEKKVPSANGEKEVKKSDEDNRDGPGLVILGGPNQDVKNEFEDFDMIDAEEAAPTNETVAKVETAPACTNDTEAQDLIKVHDVRFGVSHGYYKDLLNMLVLAANDQLTVAGDPSALLTQKQDRSKGWRKRTQWDAAEAKANRRIWRKEQHERVREKLKTEPFYRALHLTVARIFAQQLEEDRKVLDSDDKSQLKNLSLAAKWAPSFGEFHDKHTFILSSIAELLAPRMTDFDSKGSDSARETYLRHAREHFRRQYSSPLRKALAVVERDIAAQTFSNIKYDRVPSLAMERYSRLFTKKDQDHFFEYIKKVATGKAKISGATLLPSKLVAKARTMFLHHDPTTSVAAIKANAEAEVAREVINGQWRTLVQRVKDSGALSSSIAICDVSGSMSYPPLDDKTTPLDSAIGLSLLVSEVTSPPFGGGFITFSETPAYVSVGGPRDTRGLVDKVRYMVKSNWSMNTNFVAVFENVILPMAIRNNLTQEDMVKQVFVFSDMQFDAAQSDSERWTTSYEYIKKRYAEAGYDMPKLVFWNLAERSSVAKPVTMEDKNTALVSGYSQGMLKVFLEGGDFEDEVEVVDEDRDEDGVVEVKTKKKEDQLALVRKAISHPSYGMLKVVD</sequence>
<proteinExistence type="predicted"/>
<dbReference type="PANTHER" id="PTHR31373">
    <property type="entry name" value="OS06G0652100 PROTEIN"/>
    <property type="match status" value="1"/>
</dbReference>
<feature type="compositionally biased region" description="Basic and acidic residues" evidence="1">
    <location>
        <begin position="224"/>
        <end position="239"/>
    </location>
</feature>
<dbReference type="EMBL" id="JAKJXO020000001">
    <property type="protein sequence ID" value="KAL1611853.1"/>
    <property type="molecule type" value="Genomic_DNA"/>
</dbReference>
<feature type="domain" description="DUF2828" evidence="2">
    <location>
        <begin position="125"/>
        <end position="593"/>
    </location>
</feature>
<protein>
    <submittedName>
        <fullName evidence="4">Uncharacterized protein</fullName>
    </submittedName>
</protein>
<keyword evidence="5" id="KW-1185">Reference proteome</keyword>